<feature type="transmembrane region" description="Helical" evidence="1">
    <location>
        <begin position="91"/>
        <end position="115"/>
    </location>
</feature>
<evidence type="ECO:0000259" key="2">
    <source>
        <dbReference type="Pfam" id="PF09335"/>
    </source>
</evidence>
<proteinExistence type="predicted"/>
<reference evidence="3 4" key="1">
    <citation type="submission" date="2019-07" db="EMBL/GenBank/DDBJ databases">
        <title>Whole genome shotgun sequence of Skermanella aerolata NBRC 106429.</title>
        <authorList>
            <person name="Hosoyama A."/>
            <person name="Uohara A."/>
            <person name="Ohji S."/>
            <person name="Ichikawa N."/>
        </authorList>
    </citation>
    <scope>NUCLEOTIDE SEQUENCE [LARGE SCALE GENOMIC DNA]</scope>
    <source>
        <strain evidence="3 4">NBRC 106429</strain>
    </source>
</reference>
<dbReference type="PANTHER" id="PTHR42709:SF11">
    <property type="entry name" value="DEDA FAMILY PROTEIN"/>
    <property type="match status" value="1"/>
</dbReference>
<feature type="domain" description="VTT" evidence="2">
    <location>
        <begin position="13"/>
        <end position="111"/>
    </location>
</feature>
<dbReference type="InterPro" id="IPR032816">
    <property type="entry name" value="VTT_dom"/>
</dbReference>
<dbReference type="Proteomes" id="UP000321523">
    <property type="component" value="Unassembled WGS sequence"/>
</dbReference>
<keyword evidence="1" id="KW-0472">Membrane</keyword>
<accession>A0A512DR20</accession>
<dbReference type="Pfam" id="PF09335">
    <property type="entry name" value="VTT_dom"/>
    <property type="match status" value="1"/>
</dbReference>
<keyword evidence="1" id="KW-1133">Transmembrane helix</keyword>
<dbReference type="GO" id="GO:0005886">
    <property type="term" value="C:plasma membrane"/>
    <property type="evidence" value="ECO:0007669"/>
    <property type="project" value="TreeGrafter"/>
</dbReference>
<sequence>MLARRDKAWRIATVCTLASVVGGLFGYMIGYFLWDTIGQQVMDFYGYAAKMEEFAALYNEWGFWIVAGAGFTPFPYKVITIASGVTHLDLAVFMVASVVSRGARFFLVAGLLWYFGPPIRVFIEKHLGLLASAFFALLLGGFAAVRYVM</sequence>
<evidence type="ECO:0000256" key="1">
    <source>
        <dbReference type="SAM" id="Phobius"/>
    </source>
</evidence>
<comment type="caution">
    <text evidence="3">The sequence shown here is derived from an EMBL/GenBank/DDBJ whole genome shotgun (WGS) entry which is preliminary data.</text>
</comment>
<organism evidence="3 4">
    <name type="scientific">Skermanella aerolata</name>
    <dbReference type="NCBI Taxonomy" id="393310"/>
    <lineage>
        <taxon>Bacteria</taxon>
        <taxon>Pseudomonadati</taxon>
        <taxon>Pseudomonadota</taxon>
        <taxon>Alphaproteobacteria</taxon>
        <taxon>Rhodospirillales</taxon>
        <taxon>Azospirillaceae</taxon>
        <taxon>Skermanella</taxon>
    </lineage>
</organism>
<feature type="transmembrane region" description="Helical" evidence="1">
    <location>
        <begin position="127"/>
        <end position="148"/>
    </location>
</feature>
<feature type="transmembrane region" description="Helical" evidence="1">
    <location>
        <begin position="12"/>
        <end position="34"/>
    </location>
</feature>
<protein>
    <recommendedName>
        <fullName evidence="2">VTT domain-containing protein</fullName>
    </recommendedName>
</protein>
<evidence type="ECO:0000313" key="3">
    <source>
        <dbReference type="EMBL" id="GEO38931.1"/>
    </source>
</evidence>
<dbReference type="EMBL" id="BJYZ01000013">
    <property type="protein sequence ID" value="GEO38931.1"/>
    <property type="molecule type" value="Genomic_DNA"/>
</dbReference>
<dbReference type="AlphaFoldDB" id="A0A512DR20"/>
<feature type="transmembrane region" description="Helical" evidence="1">
    <location>
        <begin position="61"/>
        <end position="79"/>
    </location>
</feature>
<name>A0A512DR20_9PROT</name>
<gene>
    <name evidence="3" type="ORF">SAE02_30790</name>
</gene>
<dbReference type="PANTHER" id="PTHR42709">
    <property type="entry name" value="ALKALINE PHOSPHATASE LIKE PROTEIN"/>
    <property type="match status" value="1"/>
</dbReference>
<keyword evidence="1" id="KW-0812">Transmembrane</keyword>
<evidence type="ECO:0000313" key="4">
    <source>
        <dbReference type="Proteomes" id="UP000321523"/>
    </source>
</evidence>
<dbReference type="InterPro" id="IPR051311">
    <property type="entry name" value="DedA_domain"/>
</dbReference>
<keyword evidence="4" id="KW-1185">Reference proteome</keyword>